<name>A0ABV6S7T3_9SPHN</name>
<feature type="transmembrane region" description="Helical" evidence="8">
    <location>
        <begin position="166"/>
        <end position="185"/>
    </location>
</feature>
<dbReference type="Proteomes" id="UP001589858">
    <property type="component" value="Unassembled WGS sequence"/>
</dbReference>
<evidence type="ECO:0000256" key="2">
    <source>
        <dbReference type="ARBA" id="ARBA00022448"/>
    </source>
</evidence>
<feature type="transmembrane region" description="Helical" evidence="8">
    <location>
        <begin position="421"/>
        <end position="436"/>
    </location>
</feature>
<dbReference type="PANTHER" id="PTHR30509">
    <property type="entry name" value="P-HYDROXYBENZOIC ACID EFFLUX PUMP SUBUNIT-RELATED"/>
    <property type="match status" value="1"/>
</dbReference>
<dbReference type="Pfam" id="PF04632">
    <property type="entry name" value="FUSC"/>
    <property type="match status" value="1"/>
</dbReference>
<keyword evidence="6 8" id="KW-0472">Membrane</keyword>
<feature type="region of interest" description="Disordered" evidence="7">
    <location>
        <begin position="699"/>
        <end position="720"/>
    </location>
</feature>
<feature type="transmembrane region" description="Helical" evidence="8">
    <location>
        <begin position="135"/>
        <end position="154"/>
    </location>
</feature>
<feature type="transmembrane region" description="Helical" evidence="8">
    <location>
        <begin position="36"/>
        <end position="54"/>
    </location>
</feature>
<dbReference type="EMBL" id="JBHLTM010000026">
    <property type="protein sequence ID" value="MFC0684158.1"/>
    <property type="molecule type" value="Genomic_DNA"/>
</dbReference>
<evidence type="ECO:0000256" key="8">
    <source>
        <dbReference type="SAM" id="Phobius"/>
    </source>
</evidence>
<feature type="transmembrane region" description="Helical" evidence="8">
    <location>
        <begin position="448"/>
        <end position="467"/>
    </location>
</feature>
<evidence type="ECO:0000256" key="6">
    <source>
        <dbReference type="ARBA" id="ARBA00023136"/>
    </source>
</evidence>
<feature type="transmembrane region" description="Helical" evidence="8">
    <location>
        <begin position="110"/>
        <end position="128"/>
    </location>
</feature>
<evidence type="ECO:0000313" key="10">
    <source>
        <dbReference type="Proteomes" id="UP001589858"/>
    </source>
</evidence>
<evidence type="ECO:0000256" key="3">
    <source>
        <dbReference type="ARBA" id="ARBA00022475"/>
    </source>
</evidence>
<proteinExistence type="predicted"/>
<dbReference type="RefSeq" id="WP_267218230.1">
    <property type="nucleotide sequence ID" value="NZ_JAPCWC010000001.1"/>
</dbReference>
<accession>A0ABV6S7T3</accession>
<evidence type="ECO:0000256" key="7">
    <source>
        <dbReference type="SAM" id="MobiDB-lite"/>
    </source>
</evidence>
<gene>
    <name evidence="9" type="ORF">ACFFF8_06095</name>
</gene>
<feature type="transmembrane region" description="Helical" evidence="8">
    <location>
        <begin position="394"/>
        <end position="415"/>
    </location>
</feature>
<evidence type="ECO:0000313" key="9">
    <source>
        <dbReference type="EMBL" id="MFC0684158.1"/>
    </source>
</evidence>
<comment type="subcellular location">
    <subcellularLocation>
        <location evidence="1">Cell membrane</location>
        <topology evidence="1">Multi-pass membrane protein</topology>
    </subcellularLocation>
</comment>
<keyword evidence="3" id="KW-1003">Cell membrane</keyword>
<evidence type="ECO:0000256" key="4">
    <source>
        <dbReference type="ARBA" id="ARBA00022692"/>
    </source>
</evidence>
<protein>
    <submittedName>
        <fullName evidence="9">FUSC family protein</fullName>
    </submittedName>
</protein>
<keyword evidence="5 8" id="KW-1133">Transmembrane helix</keyword>
<feature type="transmembrane region" description="Helical" evidence="8">
    <location>
        <begin position="526"/>
        <end position="546"/>
    </location>
</feature>
<comment type="caution">
    <text evidence="9">The sequence shown here is derived from an EMBL/GenBank/DDBJ whole genome shotgun (WGS) entry which is preliminary data.</text>
</comment>
<organism evidence="9 10">
    <name type="scientific">Novosphingobium clariflavum</name>
    <dbReference type="NCBI Taxonomy" id="2029884"/>
    <lineage>
        <taxon>Bacteria</taxon>
        <taxon>Pseudomonadati</taxon>
        <taxon>Pseudomonadota</taxon>
        <taxon>Alphaproteobacteria</taxon>
        <taxon>Sphingomonadales</taxon>
        <taxon>Sphingomonadaceae</taxon>
        <taxon>Novosphingobium</taxon>
    </lineage>
</organism>
<evidence type="ECO:0000256" key="1">
    <source>
        <dbReference type="ARBA" id="ARBA00004651"/>
    </source>
</evidence>
<dbReference type="PANTHER" id="PTHR30509:SF9">
    <property type="entry name" value="MULTIDRUG RESISTANCE PROTEIN MDTO"/>
    <property type="match status" value="1"/>
</dbReference>
<reference evidence="9 10" key="1">
    <citation type="submission" date="2024-09" db="EMBL/GenBank/DDBJ databases">
        <authorList>
            <person name="Sun Q."/>
            <person name="Mori K."/>
        </authorList>
    </citation>
    <scope>NUCLEOTIDE SEQUENCE [LARGE SCALE GENOMIC DNA]</scope>
    <source>
        <strain evidence="9 10">CICC 11035S</strain>
    </source>
</reference>
<sequence length="720" mass="78289">MAIGTARLQGSTTPALPRSRTPSPILAETLTGMADALFSLKTYVAAILAYYIALRIGLHRPYWSVITCYIVAQPLAGAMLSKAVFRMIGTVFGALVAIILVPQFVNSPELLTWVLGLWLALCTYVAMLDRTPRSYVFLLAGYTASIIGFAAVSHPGTIFDIASLRVQEIIIGIWSSAVVNALIFPRTVSAKLAERASQILTDAERWSRDALSAQDSAEDAVTLDRDRRRLALDLHELHQLAVQLPFDLSRFTVRVAVLRVLQDRLSMLLPLASGIEDRIGQLHAAEAMPPDIAALIADITLWLNDLSSAPETIPQADALIARAHALEPRDESEWDWEIGLCLSLLDRLQDLIRIHRDARELHAIILSPTTAPSPNIAAAIRNARAMPLHRDHGLALRSALATMATLGIGTAMWIATAWPDGSTAVVIACIICALFSHLDNPGPTASRLLYGTLAAMPIGAFYAFVLMPRLSDFPAMVGVLAPVMLIVGSLQARPSTAIFAIGIMLTLPGLVGLNEEYDANFQTFTNFAIAQVVGVGIAVFVLNFASSVGTRSSAIRLVRSGWRELAGMAGGRDSLDLNAWIGRMIDRVAMLTPRLKYLAIDPTQPLLDILADTRIGMAIHDLRTFQERASPWSARQVAVVLKHVEQHFTQLRDDRPIDPDPALVRAIDLVLAKVAALDDLEQRRLGVLALTSLRRNLASYAPPPPAMRRQREEGSAVLPG</sequence>
<feature type="region of interest" description="Disordered" evidence="7">
    <location>
        <begin position="1"/>
        <end position="20"/>
    </location>
</feature>
<feature type="transmembrane region" description="Helical" evidence="8">
    <location>
        <begin position="473"/>
        <end position="490"/>
    </location>
</feature>
<feature type="transmembrane region" description="Helical" evidence="8">
    <location>
        <begin position="497"/>
        <end position="514"/>
    </location>
</feature>
<keyword evidence="10" id="KW-1185">Reference proteome</keyword>
<evidence type="ECO:0000256" key="5">
    <source>
        <dbReference type="ARBA" id="ARBA00022989"/>
    </source>
</evidence>
<keyword evidence="4 8" id="KW-0812">Transmembrane</keyword>
<feature type="transmembrane region" description="Helical" evidence="8">
    <location>
        <begin position="83"/>
        <end position="104"/>
    </location>
</feature>
<dbReference type="InterPro" id="IPR006726">
    <property type="entry name" value="PHBA_efflux_AaeB/fusaric-R"/>
</dbReference>
<keyword evidence="2" id="KW-0813">Transport</keyword>